<dbReference type="PANTHER" id="PTHR43741">
    <property type="entry name" value="FMN-DEPENDENT NADH-AZOREDUCTASE 1"/>
    <property type="match status" value="1"/>
</dbReference>
<evidence type="ECO:0000313" key="9">
    <source>
        <dbReference type="Proteomes" id="UP000076577"/>
    </source>
</evidence>
<dbReference type="GO" id="GO:0016652">
    <property type="term" value="F:oxidoreductase activity, acting on NAD(P)H as acceptor"/>
    <property type="evidence" value="ECO:0007669"/>
    <property type="project" value="UniProtKB-UniRule"/>
</dbReference>
<comment type="subunit">
    <text evidence="6">Homodimer.</text>
</comment>
<keyword evidence="9" id="KW-1185">Reference proteome</keyword>
<dbReference type="STRING" id="989403.SAMN05421798_103127"/>
<dbReference type="GO" id="GO:0010181">
    <property type="term" value="F:FMN binding"/>
    <property type="evidence" value="ECO:0007669"/>
    <property type="project" value="UniProtKB-UniRule"/>
</dbReference>
<feature type="domain" description="Flavodoxin-like fold" evidence="7">
    <location>
        <begin position="24"/>
        <end position="218"/>
    </location>
</feature>
<dbReference type="GO" id="GO:0009055">
    <property type="term" value="F:electron transfer activity"/>
    <property type="evidence" value="ECO:0007669"/>
    <property type="project" value="UniProtKB-UniRule"/>
</dbReference>
<dbReference type="PATRIC" id="fig|989403.3.peg.76"/>
<comment type="catalytic activity">
    <reaction evidence="5">
        <text>N,N-dimethyl-1,4-phenylenediamine + anthranilate + 2 NAD(+) = 2-(4-dimethylaminophenyl)diazenylbenzoate + 2 NADH + 2 H(+)</text>
        <dbReference type="Rhea" id="RHEA:55872"/>
        <dbReference type="ChEBI" id="CHEBI:15378"/>
        <dbReference type="ChEBI" id="CHEBI:15783"/>
        <dbReference type="ChEBI" id="CHEBI:16567"/>
        <dbReference type="ChEBI" id="CHEBI:57540"/>
        <dbReference type="ChEBI" id="CHEBI:57945"/>
        <dbReference type="ChEBI" id="CHEBI:71579"/>
        <dbReference type="EC" id="1.7.1.17"/>
    </reaction>
    <physiologicalReaction direction="right-to-left" evidence="5">
        <dbReference type="Rhea" id="RHEA:55874"/>
    </physiologicalReaction>
</comment>
<dbReference type="EMBL" id="LMCB01000001">
    <property type="protein sequence ID" value="KZL22048.1"/>
    <property type="molecule type" value="Genomic_DNA"/>
</dbReference>
<dbReference type="HAMAP" id="MF_01216">
    <property type="entry name" value="Azoreductase_type1"/>
    <property type="match status" value="1"/>
</dbReference>
<evidence type="ECO:0000256" key="3">
    <source>
        <dbReference type="ARBA" id="ARBA00023002"/>
    </source>
</evidence>
<evidence type="ECO:0000256" key="1">
    <source>
        <dbReference type="ARBA" id="ARBA00022630"/>
    </source>
</evidence>
<keyword evidence="3 6" id="KW-0560">Oxidoreductase</keyword>
<reference evidence="8 9" key="1">
    <citation type="journal article" date="2016" name="Front. Microbiol.">
        <title>Comparative Genomic Analysis Reveals a Diverse Repertoire of Genes Involved in Prokaryote-Eukaryote Interactions within the Pseudovibrio Genus.</title>
        <authorList>
            <person name="Romano S."/>
            <person name="Fernandez-Guerra A."/>
            <person name="Reen F.J."/>
            <person name="Glockner F.O."/>
            <person name="Crowley S.P."/>
            <person name="O'Sullivan O."/>
            <person name="Cotter P.D."/>
            <person name="Adams C."/>
            <person name="Dobson A.D."/>
            <person name="O'Gara F."/>
        </authorList>
    </citation>
    <scope>NUCLEOTIDE SEQUENCE [LARGE SCALE GENOMIC DNA]</scope>
    <source>
        <strain evidence="8 9">Ad2</strain>
    </source>
</reference>
<comment type="catalytic activity">
    <reaction evidence="6">
        <text>2 a quinone + NADH + H(+) = 2 a 1,4-benzosemiquinone + NAD(+)</text>
        <dbReference type="Rhea" id="RHEA:65952"/>
        <dbReference type="ChEBI" id="CHEBI:15378"/>
        <dbReference type="ChEBI" id="CHEBI:57540"/>
        <dbReference type="ChEBI" id="CHEBI:57945"/>
        <dbReference type="ChEBI" id="CHEBI:132124"/>
        <dbReference type="ChEBI" id="CHEBI:134225"/>
    </reaction>
</comment>
<keyword evidence="1 6" id="KW-0285">Flavoprotein</keyword>
<dbReference type="AlphaFoldDB" id="A0A166B9N3"/>
<evidence type="ECO:0000256" key="6">
    <source>
        <dbReference type="HAMAP-Rule" id="MF_01216"/>
    </source>
</evidence>
<evidence type="ECO:0000256" key="4">
    <source>
        <dbReference type="ARBA" id="ARBA00023027"/>
    </source>
</evidence>
<dbReference type="InterPro" id="IPR050104">
    <property type="entry name" value="FMN-dep_NADH:Q_OxRdtase_AzoR1"/>
</dbReference>
<comment type="caution">
    <text evidence="8">The sequence shown here is derived from an EMBL/GenBank/DDBJ whole genome shotgun (WGS) entry which is preliminary data.</text>
</comment>
<evidence type="ECO:0000256" key="2">
    <source>
        <dbReference type="ARBA" id="ARBA00022643"/>
    </source>
</evidence>
<keyword evidence="4 6" id="KW-0520">NAD</keyword>
<dbReference type="Pfam" id="PF02525">
    <property type="entry name" value="Flavodoxin_2"/>
    <property type="match status" value="1"/>
</dbReference>
<organism evidence="8 9">
    <name type="scientific">Pseudovibrio axinellae</name>
    <dbReference type="NCBI Taxonomy" id="989403"/>
    <lineage>
        <taxon>Bacteria</taxon>
        <taxon>Pseudomonadati</taxon>
        <taxon>Pseudomonadota</taxon>
        <taxon>Alphaproteobacteria</taxon>
        <taxon>Hyphomicrobiales</taxon>
        <taxon>Stappiaceae</taxon>
        <taxon>Pseudovibrio</taxon>
    </lineage>
</organism>
<name>A0A166B9N3_9HYPH</name>
<dbReference type="GO" id="GO:0016655">
    <property type="term" value="F:oxidoreductase activity, acting on NAD(P)H, quinone or similar compound as acceptor"/>
    <property type="evidence" value="ECO:0007669"/>
    <property type="project" value="InterPro"/>
</dbReference>
<evidence type="ECO:0000313" key="8">
    <source>
        <dbReference type="EMBL" id="KZL22048.1"/>
    </source>
</evidence>
<dbReference type="InterPro" id="IPR029039">
    <property type="entry name" value="Flavoprotein-like_sf"/>
</dbReference>
<feature type="binding site" evidence="6">
    <location>
        <begin position="28"/>
        <end position="30"/>
    </location>
    <ligand>
        <name>FMN</name>
        <dbReference type="ChEBI" id="CHEBI:58210"/>
    </ligand>
</feature>
<comment type="cofactor">
    <cofactor evidence="6">
        <name>FMN</name>
        <dbReference type="ChEBI" id="CHEBI:58210"/>
    </cofactor>
    <text evidence="6">Binds 1 FMN per subunit.</text>
</comment>
<protein>
    <recommendedName>
        <fullName evidence="6">FMN dependent NADH:quinone oxidoreductase</fullName>
        <ecNumber evidence="6">1.6.5.-</ecNumber>
    </recommendedName>
    <alternativeName>
        <fullName evidence="6">Azo-dye reductase</fullName>
    </alternativeName>
    <alternativeName>
        <fullName evidence="6">FMN-dependent NADH-azo compound oxidoreductase</fullName>
    </alternativeName>
    <alternativeName>
        <fullName evidence="6">FMN-dependent NADH-azoreductase</fullName>
        <ecNumber evidence="6">1.7.1.17</ecNumber>
    </alternativeName>
</protein>
<dbReference type="SUPFAM" id="SSF52218">
    <property type="entry name" value="Flavoproteins"/>
    <property type="match status" value="1"/>
</dbReference>
<dbReference type="Gene3D" id="3.40.50.360">
    <property type="match status" value="1"/>
</dbReference>
<dbReference type="EC" id="1.6.5.-" evidence="6"/>
<sequence length="237" mass="26312">MDDKALPSILHVDSSVRRTDNSTARYNSISKGLAKGFISTWNTERPDDEVIYRDVGISPPDFMSEAWIAAAFTPESKRTSEQARALELSDLLIKEIRQADIILISAPMYNYGLPAALKAWFDQVIRVNETFSFDLARGDFPLEPIMAKKTLVLVSSSGEFGFEPGGIREAMNHLGPHIKVMSKYLGVETFHEVRAEYQEFGDERHAQSVSNAKLALAQLAQGLAANHQDTLEISSAH</sequence>
<comment type="function">
    <text evidence="6">Also exhibits azoreductase activity. Catalyzes the reductive cleavage of the azo bond in aromatic azo compounds to the corresponding amines.</text>
</comment>
<keyword evidence="2 6" id="KW-0288">FMN</keyword>
<dbReference type="RefSeq" id="WP_208979391.1">
    <property type="nucleotide sequence ID" value="NZ_FOFM01000003.1"/>
</dbReference>
<gene>
    <name evidence="8" type="primary">azoR1</name>
    <name evidence="6" type="synonym">azoR</name>
    <name evidence="8" type="ORF">PsAD2_00073</name>
</gene>
<dbReference type="InterPro" id="IPR023048">
    <property type="entry name" value="NADH:quinone_OxRdtase_FMN_depd"/>
</dbReference>
<dbReference type="Proteomes" id="UP000076577">
    <property type="component" value="Unassembled WGS sequence"/>
</dbReference>
<comment type="similarity">
    <text evidence="6">Belongs to the azoreductase type 1 family.</text>
</comment>
<dbReference type="InterPro" id="IPR003680">
    <property type="entry name" value="Flavodoxin_fold"/>
</dbReference>
<evidence type="ECO:0000259" key="7">
    <source>
        <dbReference type="Pfam" id="PF02525"/>
    </source>
</evidence>
<accession>A0A166B9N3</accession>
<evidence type="ECO:0000256" key="5">
    <source>
        <dbReference type="ARBA" id="ARBA00048542"/>
    </source>
</evidence>
<dbReference type="EC" id="1.7.1.17" evidence="6"/>
<proteinExistence type="inferred from homology"/>
<comment type="function">
    <text evidence="6">Quinone reductase that provides resistance to thiol-specific stress caused by electrophilic quinones.</text>
</comment>
<comment type="caution">
    <text evidence="6">Lacks conserved residue(s) required for the propagation of feature annotation.</text>
</comment>
<dbReference type="PANTHER" id="PTHR43741:SF2">
    <property type="entry name" value="FMN-DEPENDENT NADH:QUINONE OXIDOREDUCTASE"/>
    <property type="match status" value="1"/>
</dbReference>
<feature type="binding site" evidence="6">
    <location>
        <position position="15"/>
    </location>
    <ligand>
        <name>FMN</name>
        <dbReference type="ChEBI" id="CHEBI:58210"/>
    </ligand>
</feature>